<keyword evidence="4" id="KW-0560">Oxidoreductase</keyword>
<dbReference type="GO" id="GO:0004497">
    <property type="term" value="F:monooxygenase activity"/>
    <property type="evidence" value="ECO:0007669"/>
    <property type="project" value="UniProtKB-KW"/>
</dbReference>
<dbReference type="PANTHER" id="PTHR13789:SF236">
    <property type="entry name" value="MONOOXYGENASE, PUTATIVE (AFU_ORTHOLOGUE AFUA_6G12060)-RELATED"/>
    <property type="match status" value="1"/>
</dbReference>
<dbReference type="InterPro" id="IPR050493">
    <property type="entry name" value="FAD-dep_Monooxygenase_BioMet"/>
</dbReference>
<name>A0A9W8W2I5_9HYPO</name>
<accession>A0A9W8W2I5</accession>
<evidence type="ECO:0000259" key="7">
    <source>
        <dbReference type="Pfam" id="PF01494"/>
    </source>
</evidence>
<comment type="caution">
    <text evidence="8">The sequence shown here is derived from an EMBL/GenBank/DDBJ whole genome shotgun (WGS) entry which is preliminary data.</text>
</comment>
<reference evidence="8" key="1">
    <citation type="submission" date="2022-10" db="EMBL/GenBank/DDBJ databases">
        <title>Tapping the CABI collections for fungal endophytes: first genome assemblies for Collariella, Neodidymelliopsis, Ascochyta clinopodiicola, Didymella pomorum, Didymosphaeria variabile, Neocosmospora piperis and Neocucurbitaria cava.</title>
        <authorList>
            <person name="Hill R."/>
        </authorList>
    </citation>
    <scope>NUCLEOTIDE SEQUENCE</scope>
    <source>
        <strain evidence="8">IMI 366586</strain>
    </source>
</reference>
<evidence type="ECO:0000256" key="5">
    <source>
        <dbReference type="ARBA" id="ARBA00023033"/>
    </source>
</evidence>
<dbReference type="GO" id="GO:0071949">
    <property type="term" value="F:FAD binding"/>
    <property type="evidence" value="ECO:0007669"/>
    <property type="project" value="InterPro"/>
</dbReference>
<dbReference type="Pfam" id="PF01494">
    <property type="entry name" value="FAD_binding_3"/>
    <property type="match status" value="1"/>
</dbReference>
<dbReference type="InterPro" id="IPR003953">
    <property type="entry name" value="FAD-dep_OxRdtase_2_FAD-bd"/>
</dbReference>
<dbReference type="Gene3D" id="3.50.50.60">
    <property type="entry name" value="FAD/NAD(P)-binding domain"/>
    <property type="match status" value="1"/>
</dbReference>
<gene>
    <name evidence="8" type="ORF">N0V84_012697</name>
</gene>
<proteinExistence type="inferred from homology"/>
<dbReference type="SUPFAM" id="SSF54373">
    <property type="entry name" value="FAD-linked reductases, C-terminal domain"/>
    <property type="match status" value="1"/>
</dbReference>
<feature type="domain" description="FAD-dependent oxidoreductase 2 FAD-binding" evidence="6">
    <location>
        <begin position="7"/>
        <end position="38"/>
    </location>
</feature>
<dbReference type="SUPFAM" id="SSF51905">
    <property type="entry name" value="FAD/NAD(P)-binding domain"/>
    <property type="match status" value="1"/>
</dbReference>
<dbReference type="AlphaFoldDB" id="A0A9W8W2I5"/>
<dbReference type="Pfam" id="PF00890">
    <property type="entry name" value="FAD_binding_2"/>
    <property type="match status" value="1"/>
</dbReference>
<dbReference type="EMBL" id="JAPEUR010000742">
    <property type="protein sequence ID" value="KAJ4307484.1"/>
    <property type="molecule type" value="Genomic_DNA"/>
</dbReference>
<feature type="domain" description="FAD-binding" evidence="7">
    <location>
        <begin position="311"/>
        <end position="347"/>
    </location>
</feature>
<dbReference type="Proteomes" id="UP001140502">
    <property type="component" value="Unassembled WGS sequence"/>
</dbReference>
<protein>
    <recommendedName>
        <fullName evidence="10">FAD-binding domain-containing protein</fullName>
    </recommendedName>
</protein>
<dbReference type="OrthoDB" id="16820at2759"/>
<evidence type="ECO:0008006" key="10">
    <source>
        <dbReference type="Google" id="ProtNLM"/>
    </source>
</evidence>
<dbReference type="PRINTS" id="PR00420">
    <property type="entry name" value="RNGMNOXGNASE"/>
</dbReference>
<evidence type="ECO:0000259" key="6">
    <source>
        <dbReference type="Pfam" id="PF00890"/>
    </source>
</evidence>
<evidence type="ECO:0000313" key="8">
    <source>
        <dbReference type="EMBL" id="KAJ4307484.1"/>
    </source>
</evidence>
<evidence type="ECO:0000256" key="3">
    <source>
        <dbReference type="ARBA" id="ARBA00022827"/>
    </source>
</evidence>
<dbReference type="InterPro" id="IPR002938">
    <property type="entry name" value="FAD-bd"/>
</dbReference>
<organism evidence="8 9">
    <name type="scientific">Fusarium piperis</name>
    <dbReference type="NCBI Taxonomy" id="1435070"/>
    <lineage>
        <taxon>Eukaryota</taxon>
        <taxon>Fungi</taxon>
        <taxon>Dikarya</taxon>
        <taxon>Ascomycota</taxon>
        <taxon>Pezizomycotina</taxon>
        <taxon>Sordariomycetes</taxon>
        <taxon>Hypocreomycetidae</taxon>
        <taxon>Hypocreales</taxon>
        <taxon>Nectriaceae</taxon>
        <taxon>Fusarium</taxon>
        <taxon>Fusarium solani species complex</taxon>
    </lineage>
</organism>
<dbReference type="PANTHER" id="PTHR13789">
    <property type="entry name" value="MONOOXYGENASE"/>
    <property type="match status" value="1"/>
</dbReference>
<evidence type="ECO:0000313" key="9">
    <source>
        <dbReference type="Proteomes" id="UP001140502"/>
    </source>
</evidence>
<evidence type="ECO:0000256" key="4">
    <source>
        <dbReference type="ARBA" id="ARBA00023002"/>
    </source>
</evidence>
<dbReference type="InterPro" id="IPR036188">
    <property type="entry name" value="FAD/NAD-bd_sf"/>
</dbReference>
<evidence type="ECO:0000256" key="1">
    <source>
        <dbReference type="ARBA" id="ARBA00007992"/>
    </source>
</evidence>
<keyword evidence="5" id="KW-0503">Monooxygenase</keyword>
<keyword evidence="9" id="KW-1185">Reference proteome</keyword>
<sequence>MGQPLRVIVVGAGFGGLGAAIECAERGMHVTLVERYPDSNSYGDIIDFFANGGRIIARWGGGEVAEQLAAVTFNKVQDMELCKYDGKSLYRDPWYHRPKDTGLQFAGHRGAMHSVVAKFVEKMGVKLVFGKAVVDYRETPDRAGVVTSDGEEIWGDVVIAADGARSLAREKVLGLKDEKSSSGWAIYRAFFEVSDETRKDPLLKDFTDPARERIRIWISSATTMLGYAWNSGKNIAWVLMHKMRPVPLTLLLQDTEDIAESWSLPADKEDVSPLLVDHDAVCRALLNATPRDRLIDYKLVFRKPVDTWVSRGGRSILIGDACHCHLPSSAQGGSQALEDAVTVAVCLEKANGDVPLALRAAERIRFNRSNVIHASGASNRDEWHEIDWNALELDPKVLANRRFPWMLDFDAKATAEEHFDRIAQDIKSGKQGTLEELSLPSGQTDEIA</sequence>
<keyword evidence="3" id="KW-0274">FAD</keyword>
<keyword evidence="2" id="KW-0285">Flavoprotein</keyword>
<comment type="similarity">
    <text evidence="1">Belongs to the paxM FAD-dependent monooxygenase family.</text>
</comment>
<evidence type="ECO:0000256" key="2">
    <source>
        <dbReference type="ARBA" id="ARBA00022630"/>
    </source>
</evidence>